<dbReference type="RefSeq" id="WP_105911975.1">
    <property type="nucleotide sequence ID" value="NZ_NXGH01000017.1"/>
</dbReference>
<keyword evidence="2" id="KW-0560">Oxidoreductase</keyword>
<protein>
    <submittedName>
        <fullName evidence="3">SDR family oxidoreductase</fullName>
    </submittedName>
</protein>
<evidence type="ECO:0000256" key="1">
    <source>
        <dbReference type="ARBA" id="ARBA00006484"/>
    </source>
</evidence>
<dbReference type="CDD" id="cd05233">
    <property type="entry name" value="SDR_c"/>
    <property type="match status" value="1"/>
</dbReference>
<dbReference type="EMBL" id="NXGH01000017">
    <property type="protein sequence ID" value="PRM89632.1"/>
    <property type="molecule type" value="Genomic_DNA"/>
</dbReference>
<accession>A0A2S9SSU0</accession>
<evidence type="ECO:0000313" key="4">
    <source>
        <dbReference type="Proteomes" id="UP000238649"/>
    </source>
</evidence>
<dbReference type="OrthoDB" id="5359522at2"/>
<dbReference type="PANTHER" id="PTHR43639">
    <property type="entry name" value="OXIDOREDUCTASE, SHORT-CHAIN DEHYDROGENASE/REDUCTASE FAMILY (AFU_ORTHOLOGUE AFUA_5G02870)"/>
    <property type="match status" value="1"/>
</dbReference>
<dbReference type="InterPro" id="IPR036291">
    <property type="entry name" value="NAD(P)-bd_dom_sf"/>
</dbReference>
<dbReference type="PANTHER" id="PTHR43639:SF1">
    <property type="entry name" value="SHORT-CHAIN DEHYDROGENASE_REDUCTASE FAMILY PROTEIN"/>
    <property type="match status" value="1"/>
</dbReference>
<dbReference type="SUPFAM" id="SSF51735">
    <property type="entry name" value="NAD(P)-binding Rossmann-fold domains"/>
    <property type="match status" value="1"/>
</dbReference>
<proteinExistence type="inferred from homology"/>
<comment type="caution">
    <text evidence="3">The sequence shown here is derived from an EMBL/GenBank/DDBJ whole genome shotgun (WGS) entry which is preliminary data.</text>
</comment>
<dbReference type="AlphaFoldDB" id="A0A2S9SSU0"/>
<organism evidence="3 4">
    <name type="scientific">Aliarcobacter cryaerophilus</name>
    <dbReference type="NCBI Taxonomy" id="28198"/>
    <lineage>
        <taxon>Bacteria</taxon>
        <taxon>Pseudomonadati</taxon>
        <taxon>Campylobacterota</taxon>
        <taxon>Epsilonproteobacteria</taxon>
        <taxon>Campylobacterales</taxon>
        <taxon>Arcobacteraceae</taxon>
        <taxon>Aliarcobacter</taxon>
    </lineage>
</organism>
<dbReference type="PRINTS" id="PR00081">
    <property type="entry name" value="GDHRDH"/>
</dbReference>
<evidence type="ECO:0000313" key="3">
    <source>
        <dbReference type="EMBL" id="PRM89632.1"/>
    </source>
</evidence>
<dbReference type="Pfam" id="PF13561">
    <property type="entry name" value="adh_short_C2"/>
    <property type="match status" value="1"/>
</dbReference>
<dbReference type="Gene3D" id="3.40.50.720">
    <property type="entry name" value="NAD(P)-binding Rossmann-like Domain"/>
    <property type="match status" value="1"/>
</dbReference>
<dbReference type="InterPro" id="IPR002347">
    <property type="entry name" value="SDR_fam"/>
</dbReference>
<name>A0A2S9SSU0_9BACT</name>
<comment type="similarity">
    <text evidence="1">Belongs to the short-chain dehydrogenases/reductases (SDR) family.</text>
</comment>
<gene>
    <name evidence="3" type="ORF">CJ671_06890</name>
</gene>
<reference evidence="3 4" key="1">
    <citation type="submission" date="2017-09" db="EMBL/GenBank/DDBJ databases">
        <title>Reassesment of A. cryaerophilus.</title>
        <authorList>
            <person name="Perez-Cataluna A."/>
            <person name="Collado L."/>
            <person name="Salgado O."/>
            <person name="Lefinanco V."/>
            <person name="Figueras M.J."/>
        </authorList>
    </citation>
    <scope>NUCLEOTIDE SEQUENCE [LARGE SCALE GENOMIC DNA]</scope>
    <source>
        <strain evidence="3 4">LMG 9871</strain>
    </source>
</reference>
<dbReference type="GO" id="GO:0016491">
    <property type="term" value="F:oxidoreductase activity"/>
    <property type="evidence" value="ECO:0007669"/>
    <property type="project" value="UniProtKB-KW"/>
</dbReference>
<sequence>MSKDIVFIIGASSDIGLDLIKRIDENSLIIAHYNTSDVKIKELLKSIKNEIVTIQADLRDENQINQMIDNIESNYGIPNKIIHLAASKFENIRFKDVTWNDFQNDLEISLKSAVIILNRFLPHLAKVKSGKVVLMLSSVTINIPPKALSSYTTIKYAMLGLMKSLASEYADKNIQINAVSPSMIETKFLNNINEKIIELNAHNHPLKRNAIVKDITPTIKMLISQDSDYINGVNIPITGGSFF</sequence>
<dbReference type="Proteomes" id="UP000238649">
    <property type="component" value="Unassembled WGS sequence"/>
</dbReference>
<evidence type="ECO:0000256" key="2">
    <source>
        <dbReference type="ARBA" id="ARBA00023002"/>
    </source>
</evidence>